<evidence type="ECO:0000313" key="8">
    <source>
        <dbReference type="EMBL" id="QAA30706.1"/>
    </source>
</evidence>
<sequence>MSEQFFIDDKNKFIEKNIDFIHKTSSFICKKRLDKSNDEEFSIAMEAFNKAWDSFSEERGNFFSYAKTVIRNSLIDYFRNSKNIPVLYFEEDEGAREIDNTISLDKYDREMEHRSRLEEINSYKEKLEEYKIDFFDLTKSSPSHRDTREDILNLALLCVRDEEIMRSLYDSKKLPIVRMIEVTGRNRKFIEKWRKYIISLIILLSSKDYIYLKSYLNIRRKE</sequence>
<dbReference type="Pfam" id="PF04542">
    <property type="entry name" value="Sigma70_r2"/>
    <property type="match status" value="1"/>
</dbReference>
<feature type="short sequence motif" description="Polymerase core binding" evidence="6">
    <location>
        <begin position="39"/>
        <end position="52"/>
    </location>
</feature>
<evidence type="ECO:0000259" key="7">
    <source>
        <dbReference type="Pfam" id="PF04542"/>
    </source>
</evidence>
<dbReference type="PIRSF" id="PIRSF038953">
    <property type="entry name" value="SigI"/>
    <property type="match status" value="1"/>
</dbReference>
<evidence type="ECO:0000256" key="3">
    <source>
        <dbReference type="ARBA" id="ARBA00023082"/>
    </source>
</evidence>
<dbReference type="Gene3D" id="1.10.1740.10">
    <property type="match status" value="1"/>
</dbReference>
<comment type="function">
    <text evidence="6">Sigma factors are initiation factors that promote the attachment of RNA polymerase to specific initiation sites and are then released.</text>
</comment>
<evidence type="ECO:0000256" key="2">
    <source>
        <dbReference type="ARBA" id="ARBA00023015"/>
    </source>
</evidence>
<keyword evidence="4 6" id="KW-0238">DNA-binding</keyword>
<dbReference type="KEGG" id="cmah:C1I91_02935"/>
<dbReference type="SUPFAM" id="SSF88946">
    <property type="entry name" value="Sigma2 domain of RNA polymerase sigma factors"/>
    <property type="match status" value="1"/>
</dbReference>
<feature type="domain" description="RNA polymerase sigma-70 region 2" evidence="7">
    <location>
        <begin position="41"/>
        <end position="82"/>
    </location>
</feature>
<dbReference type="GO" id="GO:0003677">
    <property type="term" value="F:DNA binding"/>
    <property type="evidence" value="ECO:0007669"/>
    <property type="project" value="UniProtKB-UniRule"/>
</dbReference>
<dbReference type="RefSeq" id="WP_128211157.1">
    <property type="nucleotide sequence ID" value="NZ_CP025746.1"/>
</dbReference>
<protein>
    <recommendedName>
        <fullName evidence="6">RNA polymerase sigma factor SigI</fullName>
    </recommendedName>
</protein>
<keyword evidence="6" id="KW-0346">Stress response</keyword>
<comment type="similarity">
    <text evidence="6">Belongs to the sigma-70 factor family. SigI subfamily.</text>
</comment>
<dbReference type="GO" id="GO:0005737">
    <property type="term" value="C:cytoplasm"/>
    <property type="evidence" value="ECO:0007669"/>
    <property type="project" value="UniProtKB-SubCell"/>
</dbReference>
<name>A0A410DNT2_9CLOT</name>
<evidence type="ECO:0000256" key="5">
    <source>
        <dbReference type="ARBA" id="ARBA00023163"/>
    </source>
</evidence>
<keyword evidence="3 6" id="KW-0731">Sigma factor</keyword>
<keyword evidence="5 6" id="KW-0804">Transcription</keyword>
<dbReference type="HAMAP" id="MF_02064">
    <property type="entry name" value="Sigma70_SigI"/>
    <property type="match status" value="1"/>
</dbReference>
<dbReference type="EMBL" id="CP025746">
    <property type="protein sequence ID" value="QAA30706.1"/>
    <property type="molecule type" value="Genomic_DNA"/>
</dbReference>
<proteinExistence type="inferred from homology"/>
<keyword evidence="1 6" id="KW-0963">Cytoplasm</keyword>
<dbReference type="InterPro" id="IPR014244">
    <property type="entry name" value="RNA_pol_sigma-I"/>
</dbReference>
<accession>A0A410DNT2</accession>
<dbReference type="GO" id="GO:0016987">
    <property type="term" value="F:sigma factor activity"/>
    <property type="evidence" value="ECO:0007669"/>
    <property type="project" value="UniProtKB-UniRule"/>
</dbReference>
<feature type="DNA-binding region" description="H-T-H motif" evidence="6">
    <location>
        <begin position="176"/>
        <end position="195"/>
    </location>
</feature>
<comment type="activity regulation">
    <text evidence="6">Negatively regulated by the anti-sigma-I factor RsgI.</text>
</comment>
<gene>
    <name evidence="6" type="primary">sigI</name>
    <name evidence="8" type="ORF">C1I91_02935</name>
</gene>
<dbReference type="InterPro" id="IPR013325">
    <property type="entry name" value="RNA_pol_sigma_r2"/>
</dbReference>
<evidence type="ECO:0000313" key="9">
    <source>
        <dbReference type="Proteomes" id="UP000286268"/>
    </source>
</evidence>
<evidence type="ECO:0000256" key="1">
    <source>
        <dbReference type="ARBA" id="ARBA00022490"/>
    </source>
</evidence>
<organism evidence="8 9">
    <name type="scientific">Clostridium manihotivorum</name>
    <dbReference type="NCBI Taxonomy" id="2320868"/>
    <lineage>
        <taxon>Bacteria</taxon>
        <taxon>Bacillati</taxon>
        <taxon>Bacillota</taxon>
        <taxon>Clostridia</taxon>
        <taxon>Eubacteriales</taxon>
        <taxon>Clostridiaceae</taxon>
        <taxon>Clostridium</taxon>
    </lineage>
</organism>
<dbReference type="Proteomes" id="UP000286268">
    <property type="component" value="Chromosome"/>
</dbReference>
<comment type="subunit">
    <text evidence="6">Interacts with RsgI.</text>
</comment>
<dbReference type="AlphaFoldDB" id="A0A410DNT2"/>
<evidence type="ECO:0000256" key="4">
    <source>
        <dbReference type="ARBA" id="ARBA00023125"/>
    </source>
</evidence>
<evidence type="ECO:0000256" key="6">
    <source>
        <dbReference type="HAMAP-Rule" id="MF_02064"/>
    </source>
</evidence>
<keyword evidence="9" id="KW-1185">Reference proteome</keyword>
<keyword evidence="2 6" id="KW-0805">Transcription regulation</keyword>
<dbReference type="InterPro" id="IPR007627">
    <property type="entry name" value="RNA_pol_sigma70_r2"/>
</dbReference>
<reference evidence="8 9" key="1">
    <citation type="submission" date="2018-01" db="EMBL/GenBank/DDBJ databases">
        <title>Genome Sequencing and Assembly of Anaerobacter polyendosporus strain CT4.</title>
        <authorList>
            <person name="Tachaapaikoon C."/>
            <person name="Sutheeworapong S."/>
            <person name="Jenjaroenpun P."/>
            <person name="Wongsurawat T."/>
            <person name="Nookeaw I."/>
            <person name="Cheawchanlertfa P."/>
            <person name="Kosugi A."/>
            <person name="Cheevadhanarak S."/>
            <person name="Ratanakhanokchai K."/>
        </authorList>
    </citation>
    <scope>NUCLEOTIDE SEQUENCE [LARGE SCALE GENOMIC DNA]</scope>
    <source>
        <strain evidence="8 9">CT4</strain>
    </source>
</reference>
<dbReference type="OrthoDB" id="3190733at2"/>
<dbReference type="GO" id="GO:0006352">
    <property type="term" value="P:DNA-templated transcription initiation"/>
    <property type="evidence" value="ECO:0007669"/>
    <property type="project" value="UniProtKB-UniRule"/>
</dbReference>
<comment type="subcellular location">
    <subcellularLocation>
        <location evidence="6">Cytoplasm</location>
    </subcellularLocation>
</comment>